<evidence type="ECO:0000256" key="10">
    <source>
        <dbReference type="ARBA" id="ARBA00022714"/>
    </source>
</evidence>
<evidence type="ECO:0000256" key="17">
    <source>
        <dbReference type="ARBA" id="ARBA00023136"/>
    </source>
</evidence>
<feature type="transmembrane region" description="Helical" evidence="20">
    <location>
        <begin position="12"/>
        <end position="37"/>
    </location>
</feature>
<comment type="similarity">
    <text evidence="3">Belongs to the Rieske iron-sulfur protein family.</text>
</comment>
<keyword evidence="8" id="KW-1003">Cell membrane</keyword>
<name>A0ABT7DST9_9NEIS</name>
<keyword evidence="15" id="KW-0408">Iron</keyword>
<dbReference type="SUPFAM" id="SSF50022">
    <property type="entry name" value="ISP domain"/>
    <property type="match status" value="1"/>
</dbReference>
<dbReference type="PANTHER" id="PTHR10134">
    <property type="entry name" value="CYTOCHROME B-C1 COMPLEX SUBUNIT RIESKE, MITOCHONDRIAL"/>
    <property type="match status" value="1"/>
</dbReference>
<evidence type="ECO:0000256" key="4">
    <source>
        <dbReference type="ARBA" id="ARBA00011649"/>
    </source>
</evidence>
<dbReference type="InterPro" id="IPR006317">
    <property type="entry name" value="Ubiquinol_cyt_c_Rdtase_Fe-S-su"/>
</dbReference>
<keyword evidence="16" id="KW-0411">Iron-sulfur</keyword>
<evidence type="ECO:0000256" key="7">
    <source>
        <dbReference type="ARBA" id="ARBA00022448"/>
    </source>
</evidence>
<proteinExistence type="inferred from homology"/>
<evidence type="ECO:0000256" key="19">
    <source>
        <dbReference type="ARBA" id="ARBA00029351"/>
    </source>
</evidence>
<keyword evidence="13 20" id="KW-0249">Electron transport</keyword>
<dbReference type="Pfam" id="PF10399">
    <property type="entry name" value="UCR_Fe-S_N"/>
    <property type="match status" value="1"/>
</dbReference>
<dbReference type="PROSITE" id="PS51318">
    <property type="entry name" value="TAT"/>
    <property type="match status" value="1"/>
</dbReference>
<dbReference type="Gene3D" id="2.102.10.10">
    <property type="entry name" value="Rieske [2Fe-2S] iron-sulphur domain"/>
    <property type="match status" value="1"/>
</dbReference>
<dbReference type="EMBL" id="JARRAF010000003">
    <property type="protein sequence ID" value="MDK2123136.1"/>
    <property type="molecule type" value="Genomic_DNA"/>
</dbReference>
<keyword evidence="11" id="KW-0479">Metal-binding</keyword>
<comment type="catalytic activity">
    <reaction evidence="19 20">
        <text>a quinol + 2 Fe(III)-[cytochrome c](out) = a quinone + 2 Fe(II)-[cytochrome c](out) + 2 H(+)(out)</text>
        <dbReference type="Rhea" id="RHEA:11484"/>
        <dbReference type="Rhea" id="RHEA-COMP:10350"/>
        <dbReference type="Rhea" id="RHEA-COMP:14399"/>
        <dbReference type="ChEBI" id="CHEBI:15378"/>
        <dbReference type="ChEBI" id="CHEBI:24646"/>
        <dbReference type="ChEBI" id="CHEBI:29033"/>
        <dbReference type="ChEBI" id="CHEBI:29034"/>
        <dbReference type="ChEBI" id="CHEBI:132124"/>
        <dbReference type="EC" id="7.1.1.8"/>
    </reaction>
</comment>
<evidence type="ECO:0000256" key="2">
    <source>
        <dbReference type="ARBA" id="ARBA00004162"/>
    </source>
</evidence>
<keyword evidence="7 20" id="KW-0813">Transport</keyword>
<evidence type="ECO:0000256" key="5">
    <source>
        <dbReference type="ARBA" id="ARBA00012951"/>
    </source>
</evidence>
<evidence type="ECO:0000256" key="6">
    <source>
        <dbReference type="ARBA" id="ARBA00019816"/>
    </source>
</evidence>
<evidence type="ECO:0000256" key="1">
    <source>
        <dbReference type="ARBA" id="ARBA00002444"/>
    </source>
</evidence>
<keyword evidence="18" id="KW-1015">Disulfide bond</keyword>
<dbReference type="PRINTS" id="PR00162">
    <property type="entry name" value="RIESKE"/>
</dbReference>
<keyword evidence="9 20" id="KW-0812">Transmembrane</keyword>
<evidence type="ECO:0000256" key="20">
    <source>
        <dbReference type="RuleBase" id="RU004494"/>
    </source>
</evidence>
<evidence type="ECO:0000259" key="22">
    <source>
        <dbReference type="PROSITE" id="PS51296"/>
    </source>
</evidence>
<comment type="subunit">
    <text evidence="4 21">The main subunits of complex b-c1 are: cytochrome b, cytochrome c1 and the Rieske protein.</text>
</comment>
<evidence type="ECO:0000256" key="14">
    <source>
        <dbReference type="ARBA" id="ARBA00022989"/>
    </source>
</evidence>
<comment type="miscellaneous">
    <text evidence="20">The Rieske protein is a high potential 2Fe-2S protein.</text>
</comment>
<dbReference type="Pfam" id="PF00355">
    <property type="entry name" value="Rieske"/>
    <property type="match status" value="1"/>
</dbReference>
<dbReference type="NCBIfam" id="TIGR01416">
    <property type="entry name" value="Rieske_proteo"/>
    <property type="match status" value="1"/>
</dbReference>
<dbReference type="InterPro" id="IPR006311">
    <property type="entry name" value="TAT_signal"/>
</dbReference>
<gene>
    <name evidence="23" type="primary">petA</name>
    <name evidence="23" type="ORF">PZA18_03605</name>
</gene>
<comment type="function">
    <text evidence="1">Component of the ubiquinol-cytochrome c reductase complex (complex III or cytochrome b-c1 complex), which is a respiratory chain that generates an electrochemical potential coupled to ATP synthesis.</text>
</comment>
<evidence type="ECO:0000256" key="11">
    <source>
        <dbReference type="ARBA" id="ARBA00022723"/>
    </source>
</evidence>
<dbReference type="Gene3D" id="1.20.5.510">
    <property type="entry name" value="Single helix bin"/>
    <property type="match status" value="1"/>
</dbReference>
<dbReference type="InterPro" id="IPR019470">
    <property type="entry name" value="Ubiq_cytC_Rdtase_Fe-S_su_TAT"/>
</dbReference>
<keyword evidence="12" id="KW-1278">Translocase</keyword>
<evidence type="ECO:0000313" key="23">
    <source>
        <dbReference type="EMBL" id="MDK2123136.1"/>
    </source>
</evidence>
<keyword evidence="10" id="KW-0001">2Fe-2S</keyword>
<comment type="cofactor">
    <cofactor evidence="20">
        <name>[2Fe-2S] cluster</name>
        <dbReference type="ChEBI" id="CHEBI:190135"/>
    </cofactor>
    <text evidence="20">Binds 1 [2Fe-2S] cluster per subunit.</text>
</comment>
<dbReference type="InterPro" id="IPR005805">
    <property type="entry name" value="Rieske_Fe-S_prot_C"/>
</dbReference>
<keyword evidence="17 20" id="KW-0472">Membrane</keyword>
<dbReference type="RefSeq" id="WP_284099425.1">
    <property type="nucleotide sequence ID" value="NZ_JARRAF010000003.1"/>
</dbReference>
<accession>A0ABT7DST9</accession>
<evidence type="ECO:0000256" key="3">
    <source>
        <dbReference type="ARBA" id="ARBA00010651"/>
    </source>
</evidence>
<comment type="caution">
    <text evidence="23">The sequence shown here is derived from an EMBL/GenBank/DDBJ whole genome shotgun (WGS) entry which is preliminary data.</text>
</comment>
<reference evidence="23" key="1">
    <citation type="submission" date="2023-03" db="EMBL/GenBank/DDBJ databases">
        <title>Chitinimonas shenzhenensis gen. nov., sp. nov., a novel member of family Burkholderiaceae isolated from activated sludge collected in Shen Zhen, China.</title>
        <authorList>
            <person name="Wang X."/>
        </authorList>
    </citation>
    <scope>NUCLEOTIDE SEQUENCE</scope>
    <source>
        <strain evidence="23">DQS-5</strain>
    </source>
</reference>
<evidence type="ECO:0000256" key="18">
    <source>
        <dbReference type="ARBA" id="ARBA00023157"/>
    </source>
</evidence>
<sequence length="197" mass="21088">MSNQIDSSKRRFLTVATGAVGGVAVVGAAVPFVASWFPSERAKAAGAPVEFDVGKMEPGEKVTIEWRGKPVWMVKRTDEMMASLGKLEAAKVLADASSEGSVQPDYCKNMHRSIKDHANILVAVGVCTHLGCSPTYRPDLAPADLGADWLGGFFCPCHGSKFDLAGRVYSSVPAPKNLDIPPHKYLSETKLLIGDDK</sequence>
<dbReference type="InterPro" id="IPR014349">
    <property type="entry name" value="Rieske_Fe-S_prot"/>
</dbReference>
<dbReference type="CDD" id="cd03470">
    <property type="entry name" value="Rieske_cytochrome_bc1"/>
    <property type="match status" value="1"/>
</dbReference>
<evidence type="ECO:0000256" key="12">
    <source>
        <dbReference type="ARBA" id="ARBA00022967"/>
    </source>
</evidence>
<comment type="subcellular location">
    <subcellularLocation>
        <location evidence="2">Cell membrane</location>
        <topology evidence="2">Single-pass membrane protein</topology>
    </subcellularLocation>
</comment>
<protein>
    <recommendedName>
        <fullName evidence="6 20">Ubiquinol-cytochrome c reductase iron-sulfur subunit</fullName>
        <ecNumber evidence="5 20">7.1.1.8</ecNumber>
    </recommendedName>
</protein>
<dbReference type="EC" id="7.1.1.8" evidence="5 20"/>
<evidence type="ECO:0000256" key="15">
    <source>
        <dbReference type="ARBA" id="ARBA00023004"/>
    </source>
</evidence>
<evidence type="ECO:0000256" key="16">
    <source>
        <dbReference type="ARBA" id="ARBA00023014"/>
    </source>
</evidence>
<dbReference type="InterPro" id="IPR017941">
    <property type="entry name" value="Rieske_2Fe-2S"/>
</dbReference>
<feature type="domain" description="Rieske" evidence="22">
    <location>
        <begin position="85"/>
        <end position="192"/>
    </location>
</feature>
<dbReference type="Proteomes" id="UP001172778">
    <property type="component" value="Unassembled WGS sequence"/>
</dbReference>
<evidence type="ECO:0000256" key="13">
    <source>
        <dbReference type="ARBA" id="ARBA00022982"/>
    </source>
</evidence>
<evidence type="ECO:0000256" key="8">
    <source>
        <dbReference type="ARBA" id="ARBA00022475"/>
    </source>
</evidence>
<evidence type="ECO:0000256" key="9">
    <source>
        <dbReference type="ARBA" id="ARBA00022692"/>
    </source>
</evidence>
<evidence type="ECO:0000256" key="21">
    <source>
        <dbReference type="RuleBase" id="RU004497"/>
    </source>
</evidence>
<keyword evidence="24" id="KW-1185">Reference proteome</keyword>
<keyword evidence="14 20" id="KW-1133">Transmembrane helix</keyword>
<dbReference type="InterPro" id="IPR036922">
    <property type="entry name" value="Rieske_2Fe-2S_sf"/>
</dbReference>
<dbReference type="PROSITE" id="PS51296">
    <property type="entry name" value="RIESKE"/>
    <property type="match status" value="1"/>
</dbReference>
<evidence type="ECO:0000313" key="24">
    <source>
        <dbReference type="Proteomes" id="UP001172778"/>
    </source>
</evidence>
<organism evidence="23 24">
    <name type="scientific">Parachitinimonas caeni</name>
    <dbReference type="NCBI Taxonomy" id="3031301"/>
    <lineage>
        <taxon>Bacteria</taxon>
        <taxon>Pseudomonadati</taxon>
        <taxon>Pseudomonadota</taxon>
        <taxon>Betaproteobacteria</taxon>
        <taxon>Neisseriales</taxon>
        <taxon>Chitinibacteraceae</taxon>
        <taxon>Parachitinimonas</taxon>
    </lineage>
</organism>